<dbReference type="EMBL" id="AP022608">
    <property type="protein sequence ID" value="BBZ16522.1"/>
    <property type="molecule type" value="Genomic_DNA"/>
</dbReference>
<accession>A0A7I7WHX9</accession>
<comment type="similarity">
    <text evidence="2">Belongs to the thioredoxin family.</text>
</comment>
<dbReference type="GO" id="GO:0016209">
    <property type="term" value="F:antioxidant activity"/>
    <property type="evidence" value="ECO:0007669"/>
    <property type="project" value="InterPro"/>
</dbReference>
<proteinExistence type="inferred from homology"/>
<evidence type="ECO:0000313" key="9">
    <source>
        <dbReference type="EMBL" id="BBZ16522.1"/>
    </source>
</evidence>
<dbReference type="InterPro" id="IPR050553">
    <property type="entry name" value="Thioredoxin_ResA/DsbE_sf"/>
</dbReference>
<comment type="subcellular location">
    <subcellularLocation>
        <location evidence="1">Secreted</location>
    </subcellularLocation>
</comment>
<evidence type="ECO:0000256" key="6">
    <source>
        <dbReference type="ARBA" id="ARBA00055273"/>
    </source>
</evidence>
<evidence type="ECO:0000256" key="3">
    <source>
        <dbReference type="ARBA" id="ARBA00022525"/>
    </source>
</evidence>
<dbReference type="SUPFAM" id="SSF52833">
    <property type="entry name" value="Thioredoxin-like"/>
    <property type="match status" value="1"/>
</dbReference>
<dbReference type="PANTHER" id="PTHR42852">
    <property type="entry name" value="THIOL:DISULFIDE INTERCHANGE PROTEIN DSBE"/>
    <property type="match status" value="1"/>
</dbReference>
<dbReference type="FunFam" id="3.40.30.10:FF:000238">
    <property type="entry name" value="Soluble secreted antigen Mpt53"/>
    <property type="match status" value="1"/>
</dbReference>
<dbReference type="Gene3D" id="3.40.30.10">
    <property type="entry name" value="Glutaredoxin"/>
    <property type="match status" value="1"/>
</dbReference>
<dbReference type="KEGG" id="mgad:MGAD_08570"/>
<evidence type="ECO:0000259" key="8">
    <source>
        <dbReference type="PROSITE" id="PS51352"/>
    </source>
</evidence>
<evidence type="ECO:0000256" key="5">
    <source>
        <dbReference type="ARBA" id="ARBA00023284"/>
    </source>
</evidence>
<keyword evidence="5" id="KW-0676">Redox-active center</keyword>
<evidence type="ECO:0000256" key="7">
    <source>
        <dbReference type="ARBA" id="ARBA00067724"/>
    </source>
</evidence>
<dbReference type="CDD" id="cd03011">
    <property type="entry name" value="TlpA_like_ScsD_MtbDsbE"/>
    <property type="match status" value="1"/>
</dbReference>
<dbReference type="InterPro" id="IPR036249">
    <property type="entry name" value="Thioredoxin-like_sf"/>
</dbReference>
<dbReference type="Pfam" id="PF00578">
    <property type="entry name" value="AhpC-TSA"/>
    <property type="match status" value="1"/>
</dbReference>
<comment type="function">
    <text evidence="6">Disulfide oxidoreductase that catalyzes the oxidation of reduced, unfolded secreted proteins to form disulfide bonds. Despite a weak homology to thioredoxin this cannot serve as a substrate for thioredoxin reductase.</text>
</comment>
<dbReference type="GO" id="GO:0016491">
    <property type="term" value="F:oxidoreductase activity"/>
    <property type="evidence" value="ECO:0007669"/>
    <property type="project" value="InterPro"/>
</dbReference>
<gene>
    <name evidence="9" type="ORF">MGAD_08570</name>
</gene>
<organism evidence="9 10">
    <name type="scientific">Mycolicibacterium gadium</name>
    <name type="common">Mycobacterium gadium</name>
    <dbReference type="NCBI Taxonomy" id="1794"/>
    <lineage>
        <taxon>Bacteria</taxon>
        <taxon>Bacillati</taxon>
        <taxon>Actinomycetota</taxon>
        <taxon>Actinomycetes</taxon>
        <taxon>Mycobacteriales</taxon>
        <taxon>Mycobacteriaceae</taxon>
        <taxon>Mycolicibacterium</taxon>
    </lineage>
</organism>
<keyword evidence="3" id="KW-0964">Secreted</keyword>
<evidence type="ECO:0000256" key="4">
    <source>
        <dbReference type="ARBA" id="ARBA00022729"/>
    </source>
</evidence>
<evidence type="ECO:0000256" key="1">
    <source>
        <dbReference type="ARBA" id="ARBA00004613"/>
    </source>
</evidence>
<reference evidence="9 10" key="1">
    <citation type="journal article" date="2019" name="Emerg. Microbes Infect.">
        <title>Comprehensive subspecies identification of 175 nontuberculous mycobacteria species based on 7547 genomic profiles.</title>
        <authorList>
            <person name="Matsumoto Y."/>
            <person name="Kinjo T."/>
            <person name="Motooka D."/>
            <person name="Nabeya D."/>
            <person name="Jung N."/>
            <person name="Uechi K."/>
            <person name="Horii T."/>
            <person name="Iida T."/>
            <person name="Fujita J."/>
            <person name="Nakamura S."/>
        </authorList>
    </citation>
    <scope>NUCLEOTIDE SEQUENCE [LARGE SCALE GENOMIC DNA]</scope>
    <source>
        <strain evidence="9 10">JCM 12688</strain>
    </source>
</reference>
<name>A0A7I7WHX9_MYCGU</name>
<dbReference type="PROSITE" id="PS51352">
    <property type="entry name" value="THIOREDOXIN_2"/>
    <property type="match status" value="1"/>
</dbReference>
<dbReference type="GO" id="GO:0005576">
    <property type="term" value="C:extracellular region"/>
    <property type="evidence" value="ECO:0007669"/>
    <property type="project" value="UniProtKB-SubCell"/>
</dbReference>
<protein>
    <recommendedName>
        <fullName evidence="7">Soluble secreted antigen MPT53</fullName>
    </recommendedName>
</protein>
<evidence type="ECO:0000256" key="2">
    <source>
        <dbReference type="ARBA" id="ARBA00008987"/>
    </source>
</evidence>
<evidence type="ECO:0000313" key="10">
    <source>
        <dbReference type="Proteomes" id="UP000466187"/>
    </source>
</evidence>
<keyword evidence="4" id="KW-0732">Signal</keyword>
<dbReference type="AlphaFoldDB" id="A0A7I7WHX9"/>
<dbReference type="Proteomes" id="UP000466187">
    <property type="component" value="Chromosome"/>
</dbReference>
<feature type="domain" description="Thioredoxin" evidence="8">
    <location>
        <begin position="45"/>
        <end position="182"/>
    </location>
</feature>
<sequence length="182" mass="19830">MLRPHLRHLAREEIEMRLRFLRTGRSVLIAGLAALLTFGLVSPPTALADDRLQFTGTTLSGAPFSGTSLIGKPAVLWFWTPWCPFCNAEAPSISQVAAANPDVTFVGIAARSDVSDMEGFVSKYNLGFTNLNDADGSIWARYNVPWQPAYVFYRADGSSSFVNNPTSAMSLQELSDRVAALV</sequence>
<dbReference type="InterPro" id="IPR013766">
    <property type="entry name" value="Thioredoxin_domain"/>
</dbReference>
<dbReference type="PANTHER" id="PTHR42852:SF17">
    <property type="entry name" value="THIOREDOXIN-LIKE PROTEIN HI_1115"/>
    <property type="match status" value="1"/>
</dbReference>
<dbReference type="InterPro" id="IPR000866">
    <property type="entry name" value="AhpC/TSA"/>
</dbReference>